<dbReference type="Pfam" id="PF13639">
    <property type="entry name" value="zf-RING_2"/>
    <property type="match status" value="1"/>
</dbReference>
<keyword evidence="6" id="KW-0812">Transmembrane</keyword>
<accession>A0A8K0FY23</accession>
<dbReference type="Gene3D" id="3.30.40.10">
    <property type="entry name" value="Zinc/RING finger domain, C3HC4 (zinc finger)"/>
    <property type="match status" value="1"/>
</dbReference>
<evidence type="ECO:0000313" key="8">
    <source>
        <dbReference type="EMBL" id="KAF2879091.1"/>
    </source>
</evidence>
<dbReference type="PANTHER" id="PTHR45931:SF3">
    <property type="entry name" value="RING ZINC FINGER-CONTAINING PROTEIN"/>
    <property type="match status" value="1"/>
</dbReference>
<dbReference type="OrthoDB" id="6655791at2759"/>
<dbReference type="InterPro" id="IPR013083">
    <property type="entry name" value="Znf_RING/FYVE/PHD"/>
</dbReference>
<dbReference type="GO" id="GO:0008270">
    <property type="term" value="F:zinc ion binding"/>
    <property type="evidence" value="ECO:0007669"/>
    <property type="project" value="UniProtKB-KW"/>
</dbReference>
<protein>
    <recommendedName>
        <fullName evidence="7">RING-type domain-containing protein</fullName>
    </recommendedName>
</protein>
<dbReference type="AlphaFoldDB" id="A0A8K0FY23"/>
<gene>
    <name evidence="8" type="ORF">ILUMI_27079</name>
</gene>
<evidence type="ECO:0000256" key="6">
    <source>
        <dbReference type="SAM" id="Phobius"/>
    </source>
</evidence>
<dbReference type="GO" id="GO:0006511">
    <property type="term" value="P:ubiquitin-dependent protein catabolic process"/>
    <property type="evidence" value="ECO:0007669"/>
    <property type="project" value="TreeGrafter"/>
</dbReference>
<keyword evidence="6" id="KW-1133">Transmembrane helix</keyword>
<proteinExistence type="predicted"/>
<feature type="domain" description="RING-type" evidence="7">
    <location>
        <begin position="85"/>
        <end position="123"/>
    </location>
</feature>
<evidence type="ECO:0000256" key="2">
    <source>
        <dbReference type="ARBA" id="ARBA00022771"/>
    </source>
</evidence>
<evidence type="ECO:0000256" key="1">
    <source>
        <dbReference type="ARBA" id="ARBA00022723"/>
    </source>
</evidence>
<evidence type="ECO:0000313" key="9">
    <source>
        <dbReference type="Proteomes" id="UP000801492"/>
    </source>
</evidence>
<dbReference type="SMART" id="SM00184">
    <property type="entry name" value="RING"/>
    <property type="match status" value="1"/>
</dbReference>
<dbReference type="Proteomes" id="UP000801492">
    <property type="component" value="Unassembled WGS sequence"/>
</dbReference>
<dbReference type="GO" id="GO:0005634">
    <property type="term" value="C:nucleus"/>
    <property type="evidence" value="ECO:0007669"/>
    <property type="project" value="TreeGrafter"/>
</dbReference>
<dbReference type="InterPro" id="IPR001841">
    <property type="entry name" value="Znf_RING"/>
</dbReference>
<evidence type="ECO:0000259" key="7">
    <source>
        <dbReference type="PROSITE" id="PS50089"/>
    </source>
</evidence>
<sequence length="131" mass="14839">MSEEKKEEENPWETGLKLAGIGVAVAAAAGGIAYLISKTSEESETSENRVQCSRRASENRPQQVRSLPYYTSATTSEPAHEKEMCVVCWATMKPLRRLNCGHVFHYDCVSTWLSEKPTCPLCRKQQYYTRM</sequence>
<keyword evidence="6" id="KW-0472">Membrane</keyword>
<organism evidence="8 9">
    <name type="scientific">Ignelater luminosus</name>
    <name type="common">Cucubano</name>
    <name type="synonym">Pyrophorus luminosus</name>
    <dbReference type="NCBI Taxonomy" id="2038154"/>
    <lineage>
        <taxon>Eukaryota</taxon>
        <taxon>Metazoa</taxon>
        <taxon>Ecdysozoa</taxon>
        <taxon>Arthropoda</taxon>
        <taxon>Hexapoda</taxon>
        <taxon>Insecta</taxon>
        <taxon>Pterygota</taxon>
        <taxon>Neoptera</taxon>
        <taxon>Endopterygota</taxon>
        <taxon>Coleoptera</taxon>
        <taxon>Polyphaga</taxon>
        <taxon>Elateriformia</taxon>
        <taxon>Elateroidea</taxon>
        <taxon>Elateridae</taxon>
        <taxon>Agrypninae</taxon>
        <taxon>Pyrophorini</taxon>
        <taxon>Ignelater</taxon>
    </lineage>
</organism>
<keyword evidence="9" id="KW-1185">Reference proteome</keyword>
<keyword evidence="3" id="KW-0862">Zinc</keyword>
<dbReference type="PANTHER" id="PTHR45931">
    <property type="entry name" value="SI:CH211-59O9.10"/>
    <property type="match status" value="1"/>
</dbReference>
<reference evidence="8" key="1">
    <citation type="submission" date="2019-08" db="EMBL/GenBank/DDBJ databases">
        <title>The genome of the North American firefly Photinus pyralis.</title>
        <authorList>
            <consortium name="Photinus pyralis genome working group"/>
            <person name="Fallon T.R."/>
            <person name="Sander Lower S.E."/>
            <person name="Weng J.-K."/>
        </authorList>
    </citation>
    <scope>NUCLEOTIDE SEQUENCE</scope>
    <source>
        <strain evidence="8">TRF0915ILg1</strain>
        <tissue evidence="8">Whole body</tissue>
    </source>
</reference>
<dbReference type="InterPro" id="IPR051834">
    <property type="entry name" value="RING_finger_E3_ligase"/>
</dbReference>
<dbReference type="EMBL" id="VTPC01091232">
    <property type="protein sequence ID" value="KAF2879091.1"/>
    <property type="molecule type" value="Genomic_DNA"/>
</dbReference>
<dbReference type="PROSITE" id="PS50089">
    <property type="entry name" value="ZF_RING_2"/>
    <property type="match status" value="1"/>
</dbReference>
<feature type="region of interest" description="Disordered" evidence="5">
    <location>
        <begin position="40"/>
        <end position="80"/>
    </location>
</feature>
<feature type="compositionally biased region" description="Polar residues" evidence="5">
    <location>
        <begin position="59"/>
        <end position="77"/>
    </location>
</feature>
<name>A0A8K0FY23_IGNLU</name>
<comment type="caution">
    <text evidence="8">The sequence shown here is derived from an EMBL/GenBank/DDBJ whole genome shotgun (WGS) entry which is preliminary data.</text>
</comment>
<dbReference type="GO" id="GO:0061630">
    <property type="term" value="F:ubiquitin protein ligase activity"/>
    <property type="evidence" value="ECO:0007669"/>
    <property type="project" value="TreeGrafter"/>
</dbReference>
<keyword evidence="1" id="KW-0479">Metal-binding</keyword>
<feature type="transmembrane region" description="Helical" evidence="6">
    <location>
        <begin position="15"/>
        <end position="36"/>
    </location>
</feature>
<keyword evidence="2 4" id="KW-0863">Zinc-finger</keyword>
<dbReference type="SUPFAM" id="SSF57850">
    <property type="entry name" value="RING/U-box"/>
    <property type="match status" value="1"/>
</dbReference>
<evidence type="ECO:0000256" key="4">
    <source>
        <dbReference type="PROSITE-ProRule" id="PRU00175"/>
    </source>
</evidence>
<evidence type="ECO:0000256" key="5">
    <source>
        <dbReference type="SAM" id="MobiDB-lite"/>
    </source>
</evidence>
<evidence type="ECO:0000256" key="3">
    <source>
        <dbReference type="ARBA" id="ARBA00022833"/>
    </source>
</evidence>